<dbReference type="Proteomes" id="UP001268577">
    <property type="component" value="Unassembled WGS sequence"/>
</dbReference>
<comment type="caution">
    <text evidence="5">The sequence shown here is derived from an EMBL/GenBank/DDBJ whole genome shotgun (WGS) entry which is preliminary data.</text>
</comment>
<evidence type="ECO:0000256" key="2">
    <source>
        <dbReference type="ARBA" id="ARBA00023669"/>
    </source>
</evidence>
<sequence>MIMAQVIGSVVSTQKDTSLIGKKLMVIRQVNSEKKEIRYEQIAIDTVGAGVGDFVLVTSGSSARKIIGEESGAVDLAIVGIIDTFDK</sequence>
<dbReference type="Pfam" id="PF03319">
    <property type="entry name" value="EutN_CcmL"/>
    <property type="match status" value="1"/>
</dbReference>
<organism evidence="5 6">
    <name type="scientific">Vagococcus carniphilus</name>
    <dbReference type="NCBI Taxonomy" id="218144"/>
    <lineage>
        <taxon>Bacteria</taxon>
        <taxon>Bacillati</taxon>
        <taxon>Bacillota</taxon>
        <taxon>Bacilli</taxon>
        <taxon>Lactobacillales</taxon>
        <taxon>Enterococcaceae</taxon>
        <taxon>Vagococcus</taxon>
    </lineage>
</organism>
<accession>A0A430AXF4</accession>
<name>A0A430AXF4_9ENTE</name>
<dbReference type="OrthoDB" id="196195at2"/>
<protein>
    <submittedName>
        <fullName evidence="5">Ethanolamine utilization protein EutN</fullName>
    </submittedName>
    <submittedName>
        <fullName evidence="4">EutN/CcmL family microcompartment protein</fullName>
    </submittedName>
</protein>
<reference evidence="5 6" key="1">
    <citation type="submission" date="2017-05" db="EMBL/GenBank/DDBJ databases">
        <title>Vagococcus spp. assemblies.</title>
        <authorList>
            <person name="Gulvik C.A."/>
        </authorList>
    </citation>
    <scope>NUCLEOTIDE SEQUENCE [LARGE SCALE GENOMIC DNA]</scope>
    <source>
        <strain evidence="5 6">SS1714</strain>
    </source>
</reference>
<reference evidence="4" key="2">
    <citation type="submission" date="2023-03" db="EMBL/GenBank/DDBJ databases">
        <authorList>
            <person name="Shen W."/>
            <person name="Cai J."/>
        </authorList>
    </citation>
    <scope>NUCLEOTIDE SEQUENCE</scope>
    <source>
        <strain evidence="4">P96-3</strain>
    </source>
</reference>
<evidence type="ECO:0000256" key="1">
    <source>
        <dbReference type="ARBA" id="ARBA00023587"/>
    </source>
</evidence>
<keyword evidence="6" id="KW-1185">Reference proteome</keyword>
<dbReference type="Gene3D" id="2.40.50.220">
    <property type="entry name" value="EutN/Ccml"/>
    <property type="match status" value="1"/>
</dbReference>
<dbReference type="EMBL" id="JARQBZ010000004">
    <property type="protein sequence ID" value="MDT2833047.1"/>
    <property type="molecule type" value="Genomic_DNA"/>
</dbReference>
<dbReference type="Proteomes" id="UP000288028">
    <property type="component" value="Unassembled WGS sequence"/>
</dbReference>
<evidence type="ECO:0000256" key="3">
    <source>
        <dbReference type="ARBA" id="ARBA00024446"/>
    </source>
</evidence>
<keyword evidence="2" id="KW-1282">Carboxysome</keyword>
<dbReference type="PANTHER" id="PTHR36539">
    <property type="entry name" value="ETHANOLAMINE UTILIZATION PROTEIN EUTN"/>
    <property type="match status" value="1"/>
</dbReference>
<dbReference type="InterPro" id="IPR036677">
    <property type="entry name" value="EutN_CcmL_sf"/>
</dbReference>
<dbReference type="AlphaFoldDB" id="A0A430AXF4"/>
<proteinExistence type="predicted"/>
<keyword evidence="3" id="KW-1283">Bacterial microcompartment</keyword>
<dbReference type="InterPro" id="IPR004992">
    <property type="entry name" value="EutN_CcmL"/>
</dbReference>
<comment type="subcellular location">
    <subcellularLocation>
        <location evidence="1">Carboxysome</location>
    </subcellularLocation>
</comment>
<evidence type="ECO:0000313" key="5">
    <source>
        <dbReference type="EMBL" id="RSU12725.1"/>
    </source>
</evidence>
<dbReference type="GeneID" id="95580145"/>
<evidence type="ECO:0000313" key="4">
    <source>
        <dbReference type="EMBL" id="MDT2833047.1"/>
    </source>
</evidence>
<gene>
    <name evidence="5" type="ORF">CBF28_10380</name>
    <name evidence="4" type="ORF">P7H70_03195</name>
</gene>
<dbReference type="GO" id="GO:0031470">
    <property type="term" value="C:carboxysome"/>
    <property type="evidence" value="ECO:0007669"/>
    <property type="project" value="UniProtKB-SubCell"/>
</dbReference>
<dbReference type="RefSeq" id="WP_126794979.1">
    <property type="nucleotide sequence ID" value="NZ_CP060720.1"/>
</dbReference>
<evidence type="ECO:0000313" key="6">
    <source>
        <dbReference type="Proteomes" id="UP000288028"/>
    </source>
</evidence>
<dbReference type="PROSITE" id="PS51932">
    <property type="entry name" value="BMV"/>
    <property type="match status" value="1"/>
</dbReference>
<dbReference type="EMBL" id="NGKB01000010">
    <property type="protein sequence ID" value="RSU12725.1"/>
    <property type="molecule type" value="Genomic_DNA"/>
</dbReference>
<dbReference type="PANTHER" id="PTHR36539:SF1">
    <property type="entry name" value="BACTERIAL MICROCOMPARTMENT SHELL VERTEX PROTEIN EUTN"/>
    <property type="match status" value="1"/>
</dbReference>
<dbReference type="CDD" id="cd01614">
    <property type="entry name" value="EutN_CcmL"/>
    <property type="match status" value="1"/>
</dbReference>
<dbReference type="SUPFAM" id="SSF159133">
    <property type="entry name" value="EutN/CcmL-like"/>
    <property type="match status" value="1"/>
</dbReference>